<keyword evidence="7 10" id="KW-0472">Membrane</keyword>
<evidence type="ECO:0000256" key="4">
    <source>
        <dbReference type="ARBA" id="ARBA00022692"/>
    </source>
</evidence>
<evidence type="ECO:0000256" key="10">
    <source>
        <dbReference type="RuleBase" id="RU365067"/>
    </source>
</evidence>
<feature type="compositionally biased region" description="Low complexity" evidence="11">
    <location>
        <begin position="311"/>
        <end position="332"/>
    </location>
</feature>
<keyword evidence="13" id="KW-1185">Reference proteome</keyword>
<comment type="pathway">
    <text evidence="2">Protein modification; protein glycosylation.</text>
</comment>
<evidence type="ECO:0000256" key="5">
    <source>
        <dbReference type="ARBA" id="ARBA00022824"/>
    </source>
</evidence>
<feature type="transmembrane region" description="Helical" evidence="10">
    <location>
        <begin position="392"/>
        <end position="411"/>
    </location>
</feature>
<feature type="transmembrane region" description="Helical" evidence="10">
    <location>
        <begin position="418"/>
        <end position="440"/>
    </location>
</feature>
<keyword evidence="5 10" id="KW-0256">Endoplasmic reticulum</keyword>
<reference evidence="12" key="1">
    <citation type="journal article" date="2020" name="Stud. Mycol.">
        <title>101 Dothideomycetes genomes: a test case for predicting lifestyles and emergence of pathogens.</title>
        <authorList>
            <person name="Haridas S."/>
            <person name="Albert R."/>
            <person name="Binder M."/>
            <person name="Bloem J."/>
            <person name="Labutti K."/>
            <person name="Salamov A."/>
            <person name="Andreopoulos B."/>
            <person name="Baker S."/>
            <person name="Barry K."/>
            <person name="Bills G."/>
            <person name="Bluhm B."/>
            <person name="Cannon C."/>
            <person name="Castanera R."/>
            <person name="Culley D."/>
            <person name="Daum C."/>
            <person name="Ezra D."/>
            <person name="Gonzalez J."/>
            <person name="Henrissat B."/>
            <person name="Kuo A."/>
            <person name="Liang C."/>
            <person name="Lipzen A."/>
            <person name="Lutzoni F."/>
            <person name="Magnuson J."/>
            <person name="Mondo S."/>
            <person name="Nolan M."/>
            <person name="Ohm R."/>
            <person name="Pangilinan J."/>
            <person name="Park H.-J."/>
            <person name="Ramirez L."/>
            <person name="Alfaro M."/>
            <person name="Sun H."/>
            <person name="Tritt A."/>
            <person name="Yoshinaga Y."/>
            <person name="Zwiers L.-H."/>
            <person name="Turgeon B."/>
            <person name="Goodwin S."/>
            <person name="Spatafora J."/>
            <person name="Crous P."/>
            <person name="Grigoriev I."/>
        </authorList>
    </citation>
    <scope>NUCLEOTIDE SEQUENCE</scope>
    <source>
        <strain evidence="12">Tuck. ex Michener</strain>
    </source>
</reference>
<evidence type="ECO:0000256" key="1">
    <source>
        <dbReference type="ARBA" id="ARBA00004477"/>
    </source>
</evidence>
<keyword evidence="10" id="KW-0813">Transport</keyword>
<feature type="transmembrane region" description="Helical" evidence="10">
    <location>
        <begin position="12"/>
        <end position="30"/>
    </location>
</feature>
<protein>
    <recommendedName>
        <fullName evidence="8 10">Man(5)GlcNAc(2)-PP-dolichol translocation protein RFT1</fullName>
    </recommendedName>
</protein>
<evidence type="ECO:0000256" key="6">
    <source>
        <dbReference type="ARBA" id="ARBA00022989"/>
    </source>
</evidence>
<dbReference type="EMBL" id="ML991780">
    <property type="protein sequence ID" value="KAF2237514.1"/>
    <property type="molecule type" value="Genomic_DNA"/>
</dbReference>
<feature type="transmembrane region" description="Helical" evidence="10">
    <location>
        <begin position="42"/>
        <end position="60"/>
    </location>
</feature>
<evidence type="ECO:0000256" key="3">
    <source>
        <dbReference type="ARBA" id="ARBA00010288"/>
    </source>
</evidence>
<evidence type="ECO:0000313" key="13">
    <source>
        <dbReference type="Proteomes" id="UP000800092"/>
    </source>
</evidence>
<dbReference type="Proteomes" id="UP000800092">
    <property type="component" value="Unassembled WGS sequence"/>
</dbReference>
<evidence type="ECO:0000256" key="2">
    <source>
        <dbReference type="ARBA" id="ARBA00004922"/>
    </source>
</evidence>
<dbReference type="InterPro" id="IPR007594">
    <property type="entry name" value="RFT1"/>
</dbReference>
<evidence type="ECO:0000313" key="12">
    <source>
        <dbReference type="EMBL" id="KAF2237514.1"/>
    </source>
</evidence>
<feature type="transmembrane region" description="Helical" evidence="10">
    <location>
        <begin position="352"/>
        <end position="372"/>
    </location>
</feature>
<dbReference type="GO" id="GO:0005789">
    <property type="term" value="C:endoplasmic reticulum membrane"/>
    <property type="evidence" value="ECO:0007669"/>
    <property type="project" value="UniProtKB-SubCell"/>
</dbReference>
<evidence type="ECO:0000256" key="7">
    <source>
        <dbReference type="ARBA" id="ARBA00023136"/>
    </source>
</evidence>
<name>A0A6A6HH96_VIRVR</name>
<accession>A0A6A6HH96</accession>
<comment type="similarity">
    <text evidence="3 10">Belongs to the RFT1 family.</text>
</comment>
<feature type="transmembrane region" description="Helical" evidence="10">
    <location>
        <begin position="491"/>
        <end position="513"/>
    </location>
</feature>
<dbReference type="GO" id="GO:0006488">
    <property type="term" value="P:dolichol-linked oligosaccharide biosynthetic process"/>
    <property type="evidence" value="ECO:0007669"/>
    <property type="project" value="InterPro"/>
</dbReference>
<proteinExistence type="inferred from homology"/>
<dbReference type="Pfam" id="PF04506">
    <property type="entry name" value="Rft-1"/>
    <property type="match status" value="1"/>
</dbReference>
<dbReference type="AlphaFoldDB" id="A0A6A6HH96"/>
<gene>
    <name evidence="12" type="ORF">EV356DRAFT_530232</name>
</gene>
<dbReference type="OrthoDB" id="9979195at2759"/>
<evidence type="ECO:0000256" key="8">
    <source>
        <dbReference type="ARBA" id="ARBA00044793"/>
    </source>
</evidence>
<feature type="transmembrane region" description="Helical" evidence="10">
    <location>
        <begin position="460"/>
        <end position="479"/>
    </location>
</feature>
<feature type="transmembrane region" description="Helical" evidence="10">
    <location>
        <begin position="533"/>
        <end position="550"/>
    </location>
</feature>
<feature type="transmembrane region" description="Helical" evidence="10">
    <location>
        <begin position="81"/>
        <end position="101"/>
    </location>
</feature>
<dbReference type="PANTHER" id="PTHR13117">
    <property type="entry name" value="ENDOPLASMIC RETICULUM MULTISPAN TRANSMEMBRANE PROTEIN-RELATED"/>
    <property type="match status" value="1"/>
</dbReference>
<comment type="function">
    <text evidence="9 10">Intramembrane glycolipid transporter that operates in the biosynthetic pathway of dolichol-linked oligosaccharides, the glycan precursors employed in protein asparagine (N)-glycosylation. The sequential addition of sugars to dolichol pyrophosphate produces dolichol-linked oligosaccharides containing fourteen sugars, including two GlcNAcs, nine mannoses and three glucoses. Once assembled, the oligosaccharide is transferred from the lipid to nascent proteins by oligosaccharyltransferases. The assembly of dolichol-linked oligosaccharides begins on the cytosolic side of the endoplasmic reticulum membrane and finishes in its lumen. RFT1 could mediate the translocation of the cytosolically oriented intermediate DolPP-GlcNAc2Man5, produced by ALG11, into the ER lumen where dolichol-linked oligosaccharides assembly continues. However, the intramembrane lipid transporter activity could not be confirmed in vitro.</text>
</comment>
<feature type="transmembrane region" description="Helical" evidence="10">
    <location>
        <begin position="178"/>
        <end position="197"/>
    </location>
</feature>
<dbReference type="GO" id="GO:0034203">
    <property type="term" value="P:glycolipid translocation"/>
    <property type="evidence" value="ECO:0007669"/>
    <property type="project" value="TreeGrafter"/>
</dbReference>
<evidence type="ECO:0000256" key="9">
    <source>
        <dbReference type="ARBA" id="ARBA00045912"/>
    </source>
</evidence>
<keyword evidence="4 10" id="KW-0812">Transmembrane</keyword>
<feature type="region of interest" description="Disordered" evidence="11">
    <location>
        <begin position="296"/>
        <end position="334"/>
    </location>
</feature>
<comment type="subcellular location">
    <subcellularLocation>
        <location evidence="1 10">Endoplasmic reticulum membrane</location>
        <topology evidence="1 10">Multi-pass membrane protein</topology>
    </subcellularLocation>
</comment>
<dbReference type="PANTHER" id="PTHR13117:SF5">
    <property type="entry name" value="PROTEIN RFT1 HOMOLOG"/>
    <property type="match status" value="1"/>
</dbReference>
<feature type="compositionally biased region" description="Pro residues" evidence="11">
    <location>
        <begin position="299"/>
        <end position="310"/>
    </location>
</feature>
<evidence type="ECO:0000256" key="11">
    <source>
        <dbReference type="SAM" id="MobiDB-lite"/>
    </source>
</evidence>
<sequence>MSNTVLSASAKGATFLILLQIGSRALTFGVNQFILRYLSPEILGGAVQLELFSITVLYFARESLRVALQRQQDGVQAVINLAYLAVLLGAPLSFFLAFLYLRSELPNIVYFADAIKVYAVASVIELLSEPGFAAASQKMLYKVRASAEGFAALARTAVTCGSVILAHRAGTDVGVMPFANGQLAFAMGLLVSYLYLLQPTDTEKRFSLLPKKMQNSKETHYILSYFSRPLCNLTFSLLLQSTLKYLLTQGDSILLTTLASLSDQGAYALASNYGGLIARMVFQPIEESSRNLFARLCAPAPPPPPPPPPSSSASPSSKASSTSPPSEPRTSSDAAHSSLIQAHKTLTTIIHLYLLISLPLVILAPPLIPLLLPSLLGPRWSATAAPHVLATYMYYIPFLALNGIVEAFVAAVASSADLAAQSVAMGASFVGFGSVAWGLLGSGVGGGEEKVVEGGSGGGWGGTGLVVANCVNLGGRIIWGMGFVRDWFGGRGLAVGWLGVLPSWGGLGLSVAMVGVVKGTEGWGGEYGVLGEVGRLGVIGSVYGGLLLFLERRFLMECYQMLRPIPQEVKEDEKKKR</sequence>
<keyword evidence="6 10" id="KW-1133">Transmembrane helix</keyword>
<organism evidence="12 13">
    <name type="scientific">Viridothelium virens</name>
    <name type="common">Speckled blister lichen</name>
    <name type="synonym">Trypethelium virens</name>
    <dbReference type="NCBI Taxonomy" id="1048519"/>
    <lineage>
        <taxon>Eukaryota</taxon>
        <taxon>Fungi</taxon>
        <taxon>Dikarya</taxon>
        <taxon>Ascomycota</taxon>
        <taxon>Pezizomycotina</taxon>
        <taxon>Dothideomycetes</taxon>
        <taxon>Dothideomycetes incertae sedis</taxon>
        <taxon>Trypetheliales</taxon>
        <taxon>Trypetheliaceae</taxon>
        <taxon>Viridothelium</taxon>
    </lineage>
</organism>